<comment type="caution">
    <text evidence="20">The sequence shown here is derived from an EMBL/GenBank/DDBJ whole genome shotgun (WGS) entry which is preliminary data.</text>
</comment>
<dbReference type="RefSeq" id="WP_169097329.1">
    <property type="nucleotide sequence ID" value="NZ_JABBVZ010000011.1"/>
</dbReference>
<evidence type="ECO:0000256" key="3">
    <source>
        <dbReference type="ARBA" id="ARBA00004762"/>
    </source>
</evidence>
<keyword evidence="9" id="KW-0028">Amino-acid biosynthesis</keyword>
<keyword evidence="15 18" id="KW-0100">Branched-chain amino acid biosynthesis</keyword>
<dbReference type="InterPro" id="IPR019818">
    <property type="entry name" value="IsoCit/isopropylmalate_DH_CS"/>
</dbReference>
<evidence type="ECO:0000256" key="18">
    <source>
        <dbReference type="RuleBase" id="RU004445"/>
    </source>
</evidence>
<proteinExistence type="inferred from homology"/>
<evidence type="ECO:0000256" key="2">
    <source>
        <dbReference type="ARBA" id="ARBA00001936"/>
    </source>
</evidence>
<dbReference type="GO" id="GO:0003862">
    <property type="term" value="F:3-isopropylmalate dehydrogenase activity"/>
    <property type="evidence" value="ECO:0007669"/>
    <property type="project" value="UniProtKB-UniRule"/>
</dbReference>
<dbReference type="PANTHER" id="PTHR42979:SF1">
    <property type="entry name" value="3-ISOPROPYLMALATE DEHYDROGENASE"/>
    <property type="match status" value="1"/>
</dbReference>
<keyword evidence="8 18" id="KW-0432">Leucine biosynthesis</keyword>
<dbReference type="GO" id="GO:0009098">
    <property type="term" value="P:L-leucine biosynthetic process"/>
    <property type="evidence" value="ECO:0007669"/>
    <property type="project" value="UniProtKB-UniRule"/>
</dbReference>
<name>A0A7Y0L2T8_9FIRM</name>
<comment type="function">
    <text evidence="18">Catalyzes the oxidation of 3-carboxy-2-hydroxy-4-methylpentanoate (3-isopropylmalate) to 3-carboxy-4-methyl-2-oxopentanoate. The product decarboxylates to 4-methyl-2 oxopentanoate.</text>
</comment>
<evidence type="ECO:0000256" key="14">
    <source>
        <dbReference type="ARBA" id="ARBA00023211"/>
    </source>
</evidence>
<comment type="pathway">
    <text evidence="3 18">Amino-acid biosynthesis; L-leucine biosynthesis; L-leucine from 3-methyl-2-oxobutanoate: step 3/4.</text>
</comment>
<evidence type="ECO:0000256" key="8">
    <source>
        <dbReference type="ARBA" id="ARBA00022430"/>
    </source>
</evidence>
<comment type="cofactor">
    <cofactor evidence="2">
        <name>Mn(2+)</name>
        <dbReference type="ChEBI" id="CHEBI:29035"/>
    </cofactor>
</comment>
<evidence type="ECO:0000256" key="9">
    <source>
        <dbReference type="ARBA" id="ARBA00022605"/>
    </source>
</evidence>
<evidence type="ECO:0000256" key="10">
    <source>
        <dbReference type="ARBA" id="ARBA00022723"/>
    </source>
</evidence>
<dbReference type="NCBIfam" id="TIGR00169">
    <property type="entry name" value="leuB"/>
    <property type="match status" value="1"/>
</dbReference>
<feature type="domain" description="Isopropylmalate dehydrogenase-like" evidence="19">
    <location>
        <begin position="4"/>
        <end position="346"/>
    </location>
</feature>
<dbReference type="EC" id="1.1.1.85" evidence="6 16"/>
<keyword evidence="13 18" id="KW-0520">NAD</keyword>
<dbReference type="SUPFAM" id="SSF53659">
    <property type="entry name" value="Isocitrate/Isopropylmalate dehydrogenase-like"/>
    <property type="match status" value="1"/>
</dbReference>
<evidence type="ECO:0000256" key="11">
    <source>
        <dbReference type="ARBA" id="ARBA00022842"/>
    </source>
</evidence>
<evidence type="ECO:0000256" key="13">
    <source>
        <dbReference type="ARBA" id="ARBA00023027"/>
    </source>
</evidence>
<evidence type="ECO:0000256" key="5">
    <source>
        <dbReference type="ARBA" id="ARBA00011738"/>
    </source>
</evidence>
<dbReference type="SMART" id="SM01329">
    <property type="entry name" value="Iso_dh"/>
    <property type="match status" value="1"/>
</dbReference>
<keyword evidence="10 18" id="KW-0479">Metal-binding</keyword>
<accession>A0A7Y0L2T8</accession>
<comment type="similarity">
    <text evidence="4">Belongs to the isocitrate and isopropylmalate dehydrogenases family. LeuB type 1 subfamily.</text>
</comment>
<sequence length="354" mass="37579">MGYKVAVLPGDGIGPEVTAAAETVLQKVASLAGFTVELERAEIGGSAIEASGHPFPRATEELVHRADAVLLGAVGGPRWANHPVTPEQGLLLLRESLGLFANLRPFEVFAGLESASPLKRPPSRGVIVRELLGGLYYGTPRGRGLRADRVFEAYDTSRYSVPEIERIARIGFQLAEREGVPLVSVDKANVLETSKLWRETVTRMADEYPGVSLVHRYVDAAAAELVTAPDRYRVAICENLFGDILSDLTGGLVGSLGVMASATVRQFDPDLGLYEPIHGSAPDIAGQGISNPLGAIGSVAMMLEWSFGLPDAAVALNQAVRRAVSGGVRTPDLGGQATTQDMTESVLAELEHAF</sequence>
<evidence type="ECO:0000256" key="12">
    <source>
        <dbReference type="ARBA" id="ARBA00023002"/>
    </source>
</evidence>
<comment type="cofactor">
    <cofactor evidence="18">
        <name>Mg(2+)</name>
        <dbReference type="ChEBI" id="CHEBI:18420"/>
    </cofactor>
    <cofactor evidence="18">
        <name>Mn(2+)</name>
        <dbReference type="ChEBI" id="CHEBI:29035"/>
    </cofactor>
    <text evidence="18">Binds 1 Mg(2+) or Mn(2+) ion per subunit.</text>
</comment>
<dbReference type="GO" id="GO:0051287">
    <property type="term" value="F:NAD binding"/>
    <property type="evidence" value="ECO:0007669"/>
    <property type="project" value="InterPro"/>
</dbReference>
<dbReference type="InterPro" id="IPR004429">
    <property type="entry name" value="Isopropylmalate_DH"/>
</dbReference>
<keyword evidence="14" id="KW-0464">Manganese</keyword>
<evidence type="ECO:0000259" key="19">
    <source>
        <dbReference type="SMART" id="SM01329"/>
    </source>
</evidence>
<dbReference type="EMBL" id="JABBVZ010000011">
    <property type="protein sequence ID" value="NMP21701.1"/>
    <property type="molecule type" value="Genomic_DNA"/>
</dbReference>
<keyword evidence="11" id="KW-0460">Magnesium</keyword>
<comment type="catalytic activity">
    <reaction evidence="1 18">
        <text>(2R,3S)-3-isopropylmalate + NAD(+) = 4-methyl-2-oxopentanoate + CO2 + NADH</text>
        <dbReference type="Rhea" id="RHEA:32271"/>
        <dbReference type="ChEBI" id="CHEBI:16526"/>
        <dbReference type="ChEBI" id="CHEBI:17865"/>
        <dbReference type="ChEBI" id="CHEBI:35121"/>
        <dbReference type="ChEBI" id="CHEBI:57540"/>
        <dbReference type="ChEBI" id="CHEBI:57945"/>
        <dbReference type="EC" id="1.1.1.85"/>
    </reaction>
</comment>
<evidence type="ECO:0000256" key="7">
    <source>
        <dbReference type="ARBA" id="ARBA00019276"/>
    </source>
</evidence>
<dbReference type="Gene3D" id="3.40.718.10">
    <property type="entry name" value="Isopropylmalate Dehydrogenase"/>
    <property type="match status" value="1"/>
</dbReference>
<dbReference type="FunFam" id="3.40.718.10:FF:000006">
    <property type="entry name" value="3-isopropylmalate dehydrogenase"/>
    <property type="match status" value="1"/>
</dbReference>
<dbReference type="InterPro" id="IPR024084">
    <property type="entry name" value="IsoPropMal-DH-like_dom"/>
</dbReference>
<gene>
    <name evidence="20" type="primary">leuB</name>
    <name evidence="20" type="ORF">HIJ39_04945</name>
</gene>
<dbReference type="Pfam" id="PF00180">
    <property type="entry name" value="Iso_dh"/>
    <property type="match status" value="1"/>
</dbReference>
<organism evidence="20 21">
    <name type="scientific">Sulfobacillus harzensis</name>
    <dbReference type="NCBI Taxonomy" id="2729629"/>
    <lineage>
        <taxon>Bacteria</taxon>
        <taxon>Bacillati</taxon>
        <taxon>Bacillota</taxon>
        <taxon>Clostridia</taxon>
        <taxon>Eubacteriales</taxon>
        <taxon>Clostridiales Family XVII. Incertae Sedis</taxon>
        <taxon>Sulfobacillus</taxon>
    </lineage>
</organism>
<comment type="subunit">
    <text evidence="5 18">Homodimer.</text>
</comment>
<dbReference type="PROSITE" id="PS00470">
    <property type="entry name" value="IDH_IMDH"/>
    <property type="match status" value="1"/>
</dbReference>
<dbReference type="AlphaFoldDB" id="A0A7Y0L2T8"/>
<evidence type="ECO:0000256" key="15">
    <source>
        <dbReference type="ARBA" id="ARBA00023304"/>
    </source>
</evidence>
<evidence type="ECO:0000313" key="21">
    <source>
        <dbReference type="Proteomes" id="UP000533476"/>
    </source>
</evidence>
<evidence type="ECO:0000256" key="16">
    <source>
        <dbReference type="NCBIfam" id="TIGR00169"/>
    </source>
</evidence>
<dbReference type="PANTHER" id="PTHR42979">
    <property type="entry name" value="3-ISOPROPYLMALATE DEHYDROGENASE"/>
    <property type="match status" value="1"/>
</dbReference>
<keyword evidence="21" id="KW-1185">Reference proteome</keyword>
<evidence type="ECO:0000256" key="4">
    <source>
        <dbReference type="ARBA" id="ARBA00008319"/>
    </source>
</evidence>
<protein>
    <recommendedName>
        <fullName evidence="7 16">3-isopropylmalate dehydrogenase</fullName>
        <ecNumber evidence="6 16">1.1.1.85</ecNumber>
    </recommendedName>
</protein>
<evidence type="ECO:0000256" key="17">
    <source>
        <dbReference type="RuleBase" id="RU004443"/>
    </source>
</evidence>
<keyword evidence="12 17" id="KW-0560">Oxidoreductase</keyword>
<dbReference type="GO" id="GO:0000287">
    <property type="term" value="F:magnesium ion binding"/>
    <property type="evidence" value="ECO:0007669"/>
    <property type="project" value="InterPro"/>
</dbReference>
<dbReference type="Proteomes" id="UP000533476">
    <property type="component" value="Unassembled WGS sequence"/>
</dbReference>
<evidence type="ECO:0000256" key="6">
    <source>
        <dbReference type="ARBA" id="ARBA00013101"/>
    </source>
</evidence>
<reference evidence="20 21" key="1">
    <citation type="submission" date="2020-04" db="EMBL/GenBank/DDBJ databases">
        <authorList>
            <person name="Zhang R."/>
            <person name="Schippers A."/>
        </authorList>
    </citation>
    <scope>NUCLEOTIDE SEQUENCE [LARGE SCALE GENOMIC DNA]</scope>
    <source>
        <strain evidence="20 21">DSM 109850</strain>
    </source>
</reference>
<dbReference type="UniPathway" id="UPA00048">
    <property type="reaction ID" value="UER00072"/>
</dbReference>
<evidence type="ECO:0000313" key="20">
    <source>
        <dbReference type="EMBL" id="NMP21701.1"/>
    </source>
</evidence>
<evidence type="ECO:0000256" key="1">
    <source>
        <dbReference type="ARBA" id="ARBA00000624"/>
    </source>
</evidence>
<dbReference type="GO" id="GO:0005829">
    <property type="term" value="C:cytosol"/>
    <property type="evidence" value="ECO:0007669"/>
    <property type="project" value="TreeGrafter"/>
</dbReference>